<dbReference type="InterPro" id="IPR036513">
    <property type="entry name" value="STAS_dom_sf"/>
</dbReference>
<keyword evidence="2" id="KW-1185">Reference proteome</keyword>
<evidence type="ECO:0008006" key="3">
    <source>
        <dbReference type="Google" id="ProtNLM"/>
    </source>
</evidence>
<proteinExistence type="predicted"/>
<protein>
    <recommendedName>
        <fullName evidence="3">STAS domain-containing protein</fullName>
    </recommendedName>
</protein>
<evidence type="ECO:0000313" key="2">
    <source>
        <dbReference type="Proteomes" id="UP001596025"/>
    </source>
</evidence>
<sequence length="98" mass="10366">MPPTAAARRGVVRLLNSSAGRVLCLAGVVDADAVEAFWRCYGPEPVRVDVVDARSVTALSASGRELVADVLEAAAWRGLEVVLRPSEPVRRSLSGRPA</sequence>
<name>A0ABV9LJ88_9ACTN</name>
<gene>
    <name evidence="1" type="ORF">ACFO3M_12200</name>
</gene>
<dbReference type="SUPFAM" id="SSF52091">
    <property type="entry name" value="SpoIIaa-like"/>
    <property type="match status" value="1"/>
</dbReference>
<dbReference type="Proteomes" id="UP001596025">
    <property type="component" value="Unassembled WGS sequence"/>
</dbReference>
<evidence type="ECO:0000313" key="1">
    <source>
        <dbReference type="EMBL" id="MFC4694149.1"/>
    </source>
</evidence>
<organism evidence="1 2">
    <name type="scientific">Geodermatophilus arenarius</name>
    <dbReference type="NCBI Taxonomy" id="1137990"/>
    <lineage>
        <taxon>Bacteria</taxon>
        <taxon>Bacillati</taxon>
        <taxon>Actinomycetota</taxon>
        <taxon>Actinomycetes</taxon>
        <taxon>Geodermatophilales</taxon>
        <taxon>Geodermatophilaceae</taxon>
        <taxon>Geodermatophilus</taxon>
    </lineage>
</organism>
<accession>A0ABV9LJ88</accession>
<dbReference type="EMBL" id="JBHSGR010000012">
    <property type="protein sequence ID" value="MFC4694149.1"/>
    <property type="molecule type" value="Genomic_DNA"/>
</dbReference>
<comment type="caution">
    <text evidence="1">The sequence shown here is derived from an EMBL/GenBank/DDBJ whole genome shotgun (WGS) entry which is preliminary data.</text>
</comment>
<reference evidence="2" key="1">
    <citation type="journal article" date="2019" name="Int. J. Syst. Evol. Microbiol.">
        <title>The Global Catalogue of Microorganisms (GCM) 10K type strain sequencing project: providing services to taxonomists for standard genome sequencing and annotation.</title>
        <authorList>
            <consortium name="The Broad Institute Genomics Platform"/>
            <consortium name="The Broad Institute Genome Sequencing Center for Infectious Disease"/>
            <person name="Wu L."/>
            <person name="Ma J."/>
        </authorList>
    </citation>
    <scope>NUCLEOTIDE SEQUENCE [LARGE SCALE GENOMIC DNA]</scope>
    <source>
        <strain evidence="2">CCUG 62763</strain>
    </source>
</reference>
<dbReference type="RefSeq" id="WP_387988865.1">
    <property type="nucleotide sequence ID" value="NZ_JBHSGR010000012.1"/>
</dbReference>